<keyword evidence="1" id="KW-0479">Metal-binding</keyword>
<dbReference type="PROSITE" id="PS50089">
    <property type="entry name" value="ZF_RING_2"/>
    <property type="match status" value="1"/>
</dbReference>
<dbReference type="GO" id="GO:0008270">
    <property type="term" value="F:zinc ion binding"/>
    <property type="evidence" value="ECO:0007669"/>
    <property type="project" value="UniProtKB-KW"/>
</dbReference>
<dbReference type="InterPro" id="IPR053215">
    <property type="entry name" value="TKL_Ser/Thr_kinase"/>
</dbReference>
<dbReference type="Gene3D" id="3.30.40.10">
    <property type="entry name" value="Zinc/RING finger domain, C3HC4 (zinc finger)"/>
    <property type="match status" value="1"/>
</dbReference>
<evidence type="ECO:0008006" key="7">
    <source>
        <dbReference type="Google" id="ProtNLM"/>
    </source>
</evidence>
<dbReference type="Pfam" id="PF07534">
    <property type="entry name" value="TLD"/>
    <property type="match status" value="4"/>
</dbReference>
<dbReference type="InterPro" id="IPR008271">
    <property type="entry name" value="Ser/Thr_kinase_AS"/>
</dbReference>
<dbReference type="InterPro" id="IPR000719">
    <property type="entry name" value="Prot_kinase_dom"/>
</dbReference>
<dbReference type="GO" id="GO:0005524">
    <property type="term" value="F:ATP binding"/>
    <property type="evidence" value="ECO:0007669"/>
    <property type="project" value="InterPro"/>
</dbReference>
<dbReference type="GO" id="GO:0004672">
    <property type="term" value="F:protein kinase activity"/>
    <property type="evidence" value="ECO:0007669"/>
    <property type="project" value="InterPro"/>
</dbReference>
<feature type="domain" description="TLDc" evidence="4">
    <location>
        <begin position="736"/>
        <end position="920"/>
    </location>
</feature>
<evidence type="ECO:0000256" key="1">
    <source>
        <dbReference type="PROSITE-ProRule" id="PRU00175"/>
    </source>
</evidence>
<dbReference type="SUPFAM" id="SSF56112">
    <property type="entry name" value="Protein kinase-like (PK-like)"/>
    <property type="match status" value="1"/>
</dbReference>
<gene>
    <name evidence="5" type="ORF">M0811_02672</name>
</gene>
<dbReference type="Proteomes" id="UP001149090">
    <property type="component" value="Unassembled WGS sequence"/>
</dbReference>
<evidence type="ECO:0000313" key="5">
    <source>
        <dbReference type="EMBL" id="KAJ5068729.1"/>
    </source>
</evidence>
<dbReference type="SMART" id="SM00584">
    <property type="entry name" value="TLDc"/>
    <property type="match status" value="1"/>
</dbReference>
<keyword evidence="6" id="KW-1185">Reference proteome</keyword>
<dbReference type="PANTHER" id="PTHR45756:SF1">
    <property type="entry name" value="PROTEIN KINASE DOMAIN CONTAINING PROTEIN"/>
    <property type="match status" value="1"/>
</dbReference>
<keyword evidence="1" id="KW-0862">Zinc</keyword>
<evidence type="ECO:0000259" key="3">
    <source>
        <dbReference type="PROSITE" id="PS50089"/>
    </source>
</evidence>
<comment type="caution">
    <text evidence="5">The sequence shown here is derived from an EMBL/GenBank/DDBJ whole genome shotgun (WGS) entry which is preliminary data.</text>
</comment>
<dbReference type="InterPro" id="IPR011009">
    <property type="entry name" value="Kinase-like_dom_sf"/>
</dbReference>
<dbReference type="InterPro" id="IPR006571">
    <property type="entry name" value="TLDc_dom"/>
</dbReference>
<name>A0A9Q0R7H0_ANAIG</name>
<dbReference type="Gene3D" id="1.10.510.10">
    <property type="entry name" value="Transferase(Phosphotransferase) domain 1"/>
    <property type="match status" value="1"/>
</dbReference>
<dbReference type="Pfam" id="PF00069">
    <property type="entry name" value="Pkinase"/>
    <property type="match status" value="1"/>
</dbReference>
<dbReference type="SMART" id="SM00220">
    <property type="entry name" value="S_TKc"/>
    <property type="match status" value="1"/>
</dbReference>
<dbReference type="InterPro" id="IPR001841">
    <property type="entry name" value="Znf_RING"/>
</dbReference>
<organism evidence="5 6">
    <name type="scientific">Anaeramoeba ignava</name>
    <name type="common">Anaerobic marine amoeba</name>
    <dbReference type="NCBI Taxonomy" id="1746090"/>
    <lineage>
        <taxon>Eukaryota</taxon>
        <taxon>Metamonada</taxon>
        <taxon>Anaeramoebidae</taxon>
        <taxon>Anaeramoeba</taxon>
    </lineage>
</organism>
<evidence type="ECO:0000259" key="2">
    <source>
        <dbReference type="PROSITE" id="PS50011"/>
    </source>
</evidence>
<accession>A0A9Q0R7H0</accession>
<keyword evidence="1" id="KW-0863">Zinc-finger</keyword>
<dbReference type="PROSITE" id="PS50011">
    <property type="entry name" value="PROTEIN_KINASE_DOM"/>
    <property type="match status" value="1"/>
</dbReference>
<protein>
    <recommendedName>
        <fullName evidence="7">Non-specific serine/threonine protein kinase</fullName>
    </recommendedName>
</protein>
<feature type="domain" description="RING-type" evidence="3">
    <location>
        <begin position="6"/>
        <end position="44"/>
    </location>
</feature>
<feature type="domain" description="Protein kinase" evidence="2">
    <location>
        <begin position="83"/>
        <end position="331"/>
    </location>
</feature>
<feature type="domain" description="TLDc" evidence="4">
    <location>
        <begin position="928"/>
        <end position="1104"/>
    </location>
</feature>
<sequence>MNTFTCSICFESYSQERKPMIICQEGHSICEKCLKNMNKCPFCRTSFDNFKPIPNRDLLRAAEDAQKNSKIKNSPIIPLYELDIEKEPFAFGGSADIFKAKWGNKQVVVKKMRFQSNEKQKEQFQNELNLAVTLNHSNIIRIYGIVEFSNQFGIVMEFAEQGNLAQKIPNLTYGEQINFSLRIIEAIRYLHKNLIIHRDLKPENILISNNEPKITDFGISKIHEHTIEVTTAIVSYRYSAPELFQQGNTYDTSCDIFSLSMILYAIFSKKEPFDKENTIMIPMKIIQGERPEFPNDFPKYLAEVIQKGWNENSKKRSSLNEFSQCLDRMNFERNSEIKTKKEEMKKLFPQFSDSEIIQDIEYIYKLKEWINDNYFFSKMKKGYSIKQNGSSSQNWHSAVDGKGKTLVIIKTKDNFIFGGFTQVGFNANIGYISDPNAFIFSLRNDKNNRKPEKFTIQEGEDKYALLSNLNNGPIFGFGYKKADFCLYSDFYQHGGYSNFGFKYNMPDGMKWESNESQSYLAGSYKSWAVDELETYFIENQFSDSEIIQDIEYIYKLKEWINDNYFFSKMKKGYSIKQNGSSSQNWHSAVDGKGKTLVIIKTKDNFIFGGFTQVGFNANIGYISDPNAFIFSLRNDKNNRKPEKFTIQEGEDKYALLSNLNNGPIFGFGYKKADFCLYSDFYQHGGYSNFGFKYNMPDGMKWESNESQSYLAGSYKSWAVDELETYFIENQFSDSEIIQDIEYIYKLKEWINDNYFFSKMKKGYSAKQDGFNSQNWHSAVDGKGKTLVIIKTKDNFIFGGFTQVGFNANIGYISDPNAFIFSLRNYKNNRKPEKFPIKKGNEKNAIYSNLNNGPIFGPWDGGVFGPAGTDLYFSELLSGGSSDLGYSYDFGGPNANHHSKSYLAGSPDEWVVDELETYFIENQFSDSEIIQDIEYIYKLKEWINDNYFFSKMKKGYSIKQNGSSSQNWHSAVDGKGKTLVIIKTKDNFIFGGFTQVGFKYSPDGEYISDPNAFIFSLRNDKNNRKPEKFTIQEGEDKYALLSNLNNGPIFGFGYKKADFCLYSDFYQHGGYSNFGFKYNMPDGMKWESNESQSYLAGSYKSWAVDELETYFIENQFSDSEIIQDIEYIYKLKEWINDNDFFSKMKKGYSIKQNGSSSQNWHSAVDGKGKTLVIIKNKKIILFLEDLLKNDKNNRKPEKFTIQEGEDNYALLSNLNNGPIFGFGYKKADFCLYSDFYQHGGYSNFGFKYNMPDGMKWESNESQSYLAGSYKSWAVDELETYFI</sequence>
<evidence type="ECO:0000313" key="6">
    <source>
        <dbReference type="Proteomes" id="UP001149090"/>
    </source>
</evidence>
<proteinExistence type="predicted"/>
<dbReference type="InterPro" id="IPR013083">
    <property type="entry name" value="Znf_RING/FYVE/PHD"/>
</dbReference>
<evidence type="ECO:0000259" key="4">
    <source>
        <dbReference type="PROSITE" id="PS51886"/>
    </source>
</evidence>
<reference evidence="5" key="1">
    <citation type="submission" date="2022-10" db="EMBL/GenBank/DDBJ databases">
        <title>Novel sulphate-reducing endosymbionts in the free-living metamonad Anaeramoeba.</title>
        <authorList>
            <person name="Jerlstrom-Hultqvist J."/>
            <person name="Cepicka I."/>
            <person name="Gallot-Lavallee L."/>
            <person name="Salas-Leiva D."/>
            <person name="Curtis B.A."/>
            <person name="Zahonova K."/>
            <person name="Pipaliya S."/>
            <person name="Dacks J."/>
            <person name="Roger A.J."/>
        </authorList>
    </citation>
    <scope>NUCLEOTIDE SEQUENCE</scope>
    <source>
        <strain evidence="5">BMAN</strain>
    </source>
</reference>
<dbReference type="PROSITE" id="PS00108">
    <property type="entry name" value="PROTEIN_KINASE_ST"/>
    <property type="match status" value="1"/>
</dbReference>
<dbReference type="PANTHER" id="PTHR45756">
    <property type="entry name" value="PALMITOYLTRANSFERASE"/>
    <property type="match status" value="1"/>
</dbReference>
<dbReference type="PROSITE" id="PS51886">
    <property type="entry name" value="TLDC"/>
    <property type="match status" value="2"/>
</dbReference>
<dbReference type="OrthoDB" id="4062651at2759"/>
<dbReference type="SUPFAM" id="SSF57850">
    <property type="entry name" value="RING/U-box"/>
    <property type="match status" value="1"/>
</dbReference>
<dbReference type="EMBL" id="JAPDFW010000114">
    <property type="protein sequence ID" value="KAJ5068729.1"/>
    <property type="molecule type" value="Genomic_DNA"/>
</dbReference>